<comment type="caution">
    <text evidence="1">The sequence shown here is derived from an EMBL/GenBank/DDBJ whole genome shotgun (WGS) entry which is preliminary data.</text>
</comment>
<protein>
    <submittedName>
        <fullName evidence="1">Uncharacterized protein</fullName>
    </submittedName>
</protein>
<dbReference type="Proteomes" id="UP001292094">
    <property type="component" value="Unassembled WGS sequence"/>
</dbReference>
<reference evidence="1" key="1">
    <citation type="submission" date="2023-11" db="EMBL/GenBank/DDBJ databases">
        <title>Genome assemblies of two species of porcelain crab, Petrolisthes cinctipes and Petrolisthes manimaculis (Anomura: Porcellanidae).</title>
        <authorList>
            <person name="Angst P."/>
        </authorList>
    </citation>
    <scope>NUCLEOTIDE SEQUENCE</scope>
    <source>
        <strain evidence="1">PB745_02</strain>
        <tissue evidence="1">Gill</tissue>
    </source>
</reference>
<evidence type="ECO:0000313" key="2">
    <source>
        <dbReference type="Proteomes" id="UP001292094"/>
    </source>
</evidence>
<dbReference type="AlphaFoldDB" id="A0AAE1PN42"/>
<evidence type="ECO:0000313" key="1">
    <source>
        <dbReference type="EMBL" id="KAK4310300.1"/>
    </source>
</evidence>
<name>A0AAE1PN42_9EUCA</name>
<accession>A0AAE1PN42</accession>
<sequence length="176" mass="19468">MSIVHVSCCSHWSERKIDLLTINGERQQCVGVGHVNVSTHNGISVDIDVLVVKFRPLNFDVILGMNGITAMGGVTVKSSCDVQLGSRSVCGAKISGGPAPLIEVVEKDFIVSYEDSAKAWTVRWKWAAGEEPGNLLNGIAEYHVPATARREYKSELEKWIDEGWLLPYNEKRVWEA</sequence>
<gene>
    <name evidence="1" type="ORF">Pmani_018119</name>
</gene>
<proteinExistence type="predicted"/>
<organism evidence="1 2">
    <name type="scientific">Petrolisthes manimaculis</name>
    <dbReference type="NCBI Taxonomy" id="1843537"/>
    <lineage>
        <taxon>Eukaryota</taxon>
        <taxon>Metazoa</taxon>
        <taxon>Ecdysozoa</taxon>
        <taxon>Arthropoda</taxon>
        <taxon>Crustacea</taxon>
        <taxon>Multicrustacea</taxon>
        <taxon>Malacostraca</taxon>
        <taxon>Eumalacostraca</taxon>
        <taxon>Eucarida</taxon>
        <taxon>Decapoda</taxon>
        <taxon>Pleocyemata</taxon>
        <taxon>Anomura</taxon>
        <taxon>Galatheoidea</taxon>
        <taxon>Porcellanidae</taxon>
        <taxon>Petrolisthes</taxon>
    </lineage>
</organism>
<dbReference type="EMBL" id="JAWZYT010001649">
    <property type="protein sequence ID" value="KAK4310300.1"/>
    <property type="molecule type" value="Genomic_DNA"/>
</dbReference>
<keyword evidence="2" id="KW-1185">Reference proteome</keyword>